<evidence type="ECO:0000256" key="1">
    <source>
        <dbReference type="SAM" id="Coils"/>
    </source>
</evidence>
<accession>N4TTU6</accession>
<feature type="compositionally biased region" description="Acidic residues" evidence="2">
    <location>
        <begin position="182"/>
        <end position="193"/>
    </location>
</feature>
<dbReference type="OrthoDB" id="4800057at2759"/>
<name>N4TTU6_FUSC1</name>
<evidence type="ECO:0000256" key="2">
    <source>
        <dbReference type="SAM" id="MobiDB-lite"/>
    </source>
</evidence>
<dbReference type="OMA" id="GVEHHDN"/>
<protein>
    <submittedName>
        <fullName evidence="3">Uncharacterized protein</fullName>
    </submittedName>
</protein>
<feature type="region of interest" description="Disordered" evidence="2">
    <location>
        <begin position="478"/>
        <end position="518"/>
    </location>
</feature>
<feature type="compositionally biased region" description="Basic and acidic residues" evidence="2">
    <location>
        <begin position="719"/>
        <end position="748"/>
    </location>
</feature>
<feature type="region of interest" description="Disordered" evidence="2">
    <location>
        <begin position="163"/>
        <end position="202"/>
    </location>
</feature>
<feature type="compositionally biased region" description="Acidic residues" evidence="2">
    <location>
        <begin position="497"/>
        <end position="508"/>
    </location>
</feature>
<feature type="compositionally biased region" description="Basic and acidic residues" evidence="2">
    <location>
        <begin position="767"/>
        <end position="800"/>
    </location>
</feature>
<keyword evidence="1" id="KW-0175">Coiled coil</keyword>
<feature type="compositionally biased region" description="Basic and acidic residues" evidence="2">
    <location>
        <begin position="509"/>
        <end position="518"/>
    </location>
</feature>
<dbReference type="Proteomes" id="UP000016928">
    <property type="component" value="Unassembled WGS sequence"/>
</dbReference>
<feature type="compositionally biased region" description="Pro residues" evidence="2">
    <location>
        <begin position="849"/>
        <end position="862"/>
    </location>
</feature>
<evidence type="ECO:0000313" key="3">
    <source>
        <dbReference type="EMBL" id="ENH66269.1"/>
    </source>
</evidence>
<organism evidence="3 4">
    <name type="scientific">Fusarium oxysporum f. sp. cubense (strain race 1)</name>
    <name type="common">Panama disease fungus</name>
    <dbReference type="NCBI Taxonomy" id="1229664"/>
    <lineage>
        <taxon>Eukaryota</taxon>
        <taxon>Fungi</taxon>
        <taxon>Dikarya</taxon>
        <taxon>Ascomycota</taxon>
        <taxon>Pezizomycotina</taxon>
        <taxon>Sordariomycetes</taxon>
        <taxon>Hypocreomycetidae</taxon>
        <taxon>Hypocreales</taxon>
        <taxon>Nectriaceae</taxon>
        <taxon>Fusarium</taxon>
        <taxon>Fusarium oxysporum species complex</taxon>
    </lineage>
</organism>
<feature type="coiled-coil region" evidence="1">
    <location>
        <begin position="50"/>
        <end position="112"/>
    </location>
</feature>
<dbReference type="InterPro" id="IPR022190">
    <property type="entry name" value="DUF3716"/>
</dbReference>
<dbReference type="Pfam" id="PF12511">
    <property type="entry name" value="DUF3716"/>
    <property type="match status" value="2"/>
</dbReference>
<reference evidence="4" key="2">
    <citation type="journal article" date="2014" name="PLoS ONE">
        <title>Genome and Transcriptome Analysis of the Fungal Pathogen Fusarium oxysporum f. sp. cubense Causing Banana Vascular Wilt Disease.</title>
        <authorList>
            <person name="Guo L."/>
            <person name="Han L."/>
            <person name="Yang L."/>
            <person name="Zeng H."/>
            <person name="Fan D."/>
            <person name="Zhu Y."/>
            <person name="Feng Y."/>
            <person name="Wang G."/>
            <person name="Peng C."/>
            <person name="Jiang X."/>
            <person name="Zhou D."/>
            <person name="Ni P."/>
            <person name="Liang C."/>
            <person name="Liu L."/>
            <person name="Wang J."/>
            <person name="Mao C."/>
            <person name="Fang X."/>
            <person name="Peng M."/>
            <person name="Huang J."/>
        </authorList>
    </citation>
    <scope>NUCLEOTIDE SEQUENCE [LARGE SCALE GENOMIC DNA]</scope>
    <source>
        <strain evidence="4">race 1</strain>
    </source>
</reference>
<feature type="region of interest" description="Disordered" evidence="2">
    <location>
        <begin position="653"/>
        <end position="960"/>
    </location>
</feature>
<gene>
    <name evidence="3" type="ORF">FOC1_g10008296</name>
</gene>
<proteinExistence type="predicted"/>
<dbReference type="STRING" id="1229664.N4TTU6"/>
<feature type="compositionally biased region" description="Pro residues" evidence="2">
    <location>
        <begin position="950"/>
        <end position="959"/>
    </location>
</feature>
<evidence type="ECO:0000313" key="4">
    <source>
        <dbReference type="Proteomes" id="UP000016928"/>
    </source>
</evidence>
<dbReference type="VEuPathDB" id="FungiDB:FOC1_g10008296"/>
<feature type="compositionally biased region" description="Polar residues" evidence="2">
    <location>
        <begin position="664"/>
        <end position="694"/>
    </location>
</feature>
<feature type="compositionally biased region" description="Polar residues" evidence="2">
    <location>
        <begin position="349"/>
        <end position="365"/>
    </location>
</feature>
<feature type="compositionally biased region" description="Pro residues" evidence="2">
    <location>
        <begin position="1198"/>
        <end position="1216"/>
    </location>
</feature>
<feature type="compositionally biased region" description="Polar residues" evidence="2">
    <location>
        <begin position="756"/>
        <end position="766"/>
    </location>
</feature>
<sequence length="1387" mass="157833">MATGEDVWDSLPEGEQKSVWDETERNFWVNLRSKKDAENKKIEKDFQLSINEVRLKLSDLTGQRSQLKESQSRLARELAKVEAELARTTDECEEKATRLERIEQDYRTSRQKRTETLHDIWFKMRRFFRQKRGEDPDAPDHLGPESEGIVLPEMLPELSSGFNGPTPRVEPTNGTAVVADRPEEEEEEEDEDRMEGVEHHDNRGASSLVDIVDADGNVIGPVEQIEPWNQWVEGIQELEIRRPVKIRRGRRFNTTHLAGIYERTEAKGVKWLSCMIQATGAIQAKRCLSCDKNQGAFDDCIIVGGDLFQKCGNCEWNRQGCHGSSGDTIDILASRERAQRKKQLEDGAQETSANPSSETVHQTVEVQPRLKLSDLTGQRSQLKESQSRLARELAKVEAELARTTDECEEKATRLERIEQDYRTSRQKRTETLHDIWFKMRRFFRQKRGEDPDAPDHLGPESEGIVLPEMLPELSSGFNGPTPRVEPTNGTAVVADRPEEEEEEEDEDRMEGVEHHDNRGASSLVDIVDADGNVIGPVEQIEPWNQWVEGIQELEIRRPVKIRRGRRFNTTHLAGIYERTEAKGVKWLSCMIQATGAIQAKRCLSCNKNQGAFDDCIIVGGDLFQKCGNCEWNRQGCHGSSGDTIDILASRERAQRKKQLEDGAQETSANPSSETVHQTVEVQPRSEQTTQSQPQRVDEQISVPYRPPSPKPALQFPELQPERQPDRQIERQPERQYEQQPEQRPERPVEPQPAPQTERQAGWTTARQPERSPEHQPEKVPDRPNERFHDVIAAKAPERTVEVAPIQIAERPREMSHRQAYGSPHGPPSRPTTASRSDYAPERMIDPVDSPLPTPIYPQPRPLETPRSVLPSGVLRRSPHEILHPSTELDGLARDYRGSDPAHTSREPEQIHTPQEYRIAAGFTPANMRSRPPSSERGRPTPPSLSLDPSSQPPESPPAQPLEEITRENMVLKNDGNVYTYPECVAGVPLVKINEEHPYWEANWPNVKTLIEPQLARWREKHQAAIEAGPKQDKGGSSKYQIGRQVNRGIKILEFHEKGPISPYQLLGKRYIQAGKGGITSYDTLFRLSETISELEKFNLDISPVDWMRQRLHELIQTQGHNFNLPRTIHDFYHDSKLTSLRYKHGFKNIGRPSGAMKARLSHGSPSNTPKPLQKRKSMHSVPTTPREDSFINHSPLPNQVPPSYPAPAPAPAPVPAPGPQPAFSTHLNKKPKYMPPTHGSPVHDEFHFEAWSDTDSCSGGSITKYDWRLAVVKTRLYTSHINVTQYWTWVGQIQCFQHQVLKDVKPAKWGLFRDEIDFHVNLAEIEEMEWSIEALRVHIIMKKDAGELAADGKPRGDVMASFPRARTMRRFLFFCRERGMKMAKREP</sequence>
<reference evidence="4" key="1">
    <citation type="submission" date="2012-09" db="EMBL/GenBank/DDBJ databases">
        <title>Genome sequencing and comparative transcriptomics of race 1 and race 4 of banana pathogen: Fusarium oxysporum f. sp. cubense.</title>
        <authorList>
            <person name="Fang X."/>
            <person name="Huang J."/>
        </authorList>
    </citation>
    <scope>NUCLEOTIDE SEQUENCE [LARGE SCALE GENOMIC DNA]</scope>
    <source>
        <strain evidence="4">race 1</strain>
    </source>
</reference>
<feature type="region of interest" description="Disordered" evidence="2">
    <location>
        <begin position="1151"/>
        <end position="1216"/>
    </location>
</feature>
<dbReference type="EMBL" id="KB730431">
    <property type="protein sequence ID" value="ENH66269.1"/>
    <property type="molecule type" value="Genomic_DNA"/>
</dbReference>
<feature type="region of interest" description="Disordered" evidence="2">
    <location>
        <begin position="338"/>
        <end position="387"/>
    </location>
</feature>
<feature type="compositionally biased region" description="Basic and acidic residues" evidence="2">
    <location>
        <begin position="890"/>
        <end position="909"/>
    </location>
</feature>
<dbReference type="HOGENOM" id="CLU_005317_1_0_1"/>